<dbReference type="InterPro" id="IPR035102">
    <property type="entry name" value="Phosphomevalonate_kinase"/>
</dbReference>
<dbReference type="GO" id="GO:0019287">
    <property type="term" value="P:isopentenyl diphosphate biosynthetic process, mevalonate pathway"/>
    <property type="evidence" value="ECO:0007669"/>
    <property type="project" value="UniProtKB-UniRule"/>
</dbReference>
<keyword evidence="5 13" id="KW-0808">Transferase</keyword>
<keyword evidence="8" id="KW-0067">ATP-binding</keyword>
<gene>
    <name evidence="16" type="ORF">A9F13_03g02079</name>
</gene>
<evidence type="ECO:0000256" key="8">
    <source>
        <dbReference type="ARBA" id="ARBA00022840"/>
    </source>
</evidence>
<dbReference type="InterPro" id="IPR016005">
    <property type="entry name" value="Erg8"/>
</dbReference>
<feature type="domain" description="GHMP kinase C-terminal" evidence="15">
    <location>
        <begin position="326"/>
        <end position="391"/>
    </location>
</feature>
<dbReference type="EC" id="2.7.4.2" evidence="3 13"/>
<evidence type="ECO:0000259" key="15">
    <source>
        <dbReference type="Pfam" id="PF08544"/>
    </source>
</evidence>
<keyword evidence="10 13" id="KW-0443">Lipid metabolism</keyword>
<evidence type="ECO:0000256" key="12">
    <source>
        <dbReference type="ARBA" id="ARBA00029326"/>
    </source>
</evidence>
<dbReference type="SUPFAM" id="SSF54211">
    <property type="entry name" value="Ribosomal protein S5 domain 2-like"/>
    <property type="match status" value="1"/>
</dbReference>
<dbReference type="Pfam" id="PF00288">
    <property type="entry name" value="GHMP_kinases_N"/>
    <property type="match status" value="1"/>
</dbReference>
<dbReference type="InterPro" id="IPR006204">
    <property type="entry name" value="GHMP_kinase_N_dom"/>
</dbReference>
<evidence type="ECO:0000313" key="17">
    <source>
        <dbReference type="Proteomes" id="UP000195602"/>
    </source>
</evidence>
<dbReference type="GO" id="GO:0004631">
    <property type="term" value="F:phosphomevalonate kinase activity"/>
    <property type="evidence" value="ECO:0007669"/>
    <property type="project" value="UniProtKB-UniRule"/>
</dbReference>
<evidence type="ECO:0000256" key="10">
    <source>
        <dbReference type="ARBA" id="ARBA00023098"/>
    </source>
</evidence>
<feature type="domain" description="GHMP kinase N-terminal" evidence="14">
    <location>
        <begin position="139"/>
        <end position="200"/>
    </location>
</feature>
<keyword evidence="11 13" id="KW-0753">Steroid metabolism</keyword>
<protein>
    <recommendedName>
        <fullName evidence="3 13">Phosphomevalonate kinase</fullName>
        <ecNumber evidence="3 13">2.7.4.2</ecNumber>
    </recommendedName>
</protein>
<accession>A0AA91T3A0</accession>
<dbReference type="EMBL" id="LYUB02000003">
    <property type="protein sequence ID" value="OVF10069.1"/>
    <property type="molecule type" value="Genomic_DNA"/>
</dbReference>
<comment type="catalytic activity">
    <reaction evidence="12">
        <text>(R)-5-phosphomevalonate + ATP = (R)-5-diphosphomevalonate + ADP</text>
        <dbReference type="Rhea" id="RHEA:16341"/>
        <dbReference type="ChEBI" id="CHEBI:30616"/>
        <dbReference type="ChEBI" id="CHEBI:57557"/>
        <dbReference type="ChEBI" id="CHEBI:58146"/>
        <dbReference type="ChEBI" id="CHEBI:456216"/>
        <dbReference type="EC" id="2.7.4.2"/>
    </reaction>
    <physiologicalReaction direction="left-to-right" evidence="12">
        <dbReference type="Rhea" id="RHEA:16342"/>
    </physiologicalReaction>
</comment>
<evidence type="ECO:0000259" key="14">
    <source>
        <dbReference type="Pfam" id="PF00288"/>
    </source>
</evidence>
<evidence type="ECO:0000256" key="13">
    <source>
        <dbReference type="PIRNR" id="PIRNR017288"/>
    </source>
</evidence>
<evidence type="ECO:0000256" key="7">
    <source>
        <dbReference type="ARBA" id="ARBA00022777"/>
    </source>
</evidence>
<dbReference type="InterPro" id="IPR014721">
    <property type="entry name" value="Ribsml_uS5_D2-typ_fold_subgr"/>
</dbReference>
<dbReference type="GO" id="GO:0006696">
    <property type="term" value="P:ergosterol biosynthetic process"/>
    <property type="evidence" value="ECO:0007669"/>
    <property type="project" value="TreeGrafter"/>
</dbReference>
<evidence type="ECO:0000256" key="9">
    <source>
        <dbReference type="ARBA" id="ARBA00022955"/>
    </source>
</evidence>
<evidence type="ECO:0000313" key="16">
    <source>
        <dbReference type="EMBL" id="OVF10069.1"/>
    </source>
</evidence>
<evidence type="ECO:0000256" key="2">
    <source>
        <dbReference type="ARBA" id="ARBA00006495"/>
    </source>
</evidence>
<dbReference type="GO" id="GO:0010142">
    <property type="term" value="P:farnesyl diphosphate biosynthetic process, mevalonate pathway"/>
    <property type="evidence" value="ECO:0007669"/>
    <property type="project" value="TreeGrafter"/>
</dbReference>
<dbReference type="KEGG" id="clus:A9F13_03g02079"/>
<keyword evidence="4 13" id="KW-0444">Lipid biosynthesis</keyword>
<dbReference type="Pfam" id="PF08544">
    <property type="entry name" value="GHMP_kinases_C"/>
    <property type="match status" value="1"/>
</dbReference>
<dbReference type="PANTHER" id="PTHR31814">
    <property type="match status" value="1"/>
</dbReference>
<evidence type="ECO:0000256" key="1">
    <source>
        <dbReference type="ARBA" id="ARBA00005017"/>
    </source>
</evidence>
<dbReference type="Proteomes" id="UP000195602">
    <property type="component" value="Unassembled WGS sequence"/>
</dbReference>
<evidence type="ECO:0000256" key="11">
    <source>
        <dbReference type="ARBA" id="ARBA00023221"/>
    </source>
</evidence>
<name>A0AA91T3A0_CLALS</name>
<dbReference type="AlphaFoldDB" id="A0AA91T3A0"/>
<evidence type="ECO:0000256" key="3">
    <source>
        <dbReference type="ARBA" id="ARBA00012958"/>
    </source>
</evidence>
<proteinExistence type="inferred from homology"/>
<dbReference type="SUPFAM" id="SSF55060">
    <property type="entry name" value="GHMP Kinase, C-terminal domain"/>
    <property type="match status" value="1"/>
</dbReference>
<dbReference type="InterPro" id="IPR020568">
    <property type="entry name" value="Ribosomal_Su5_D2-typ_SF"/>
</dbReference>
<dbReference type="GO" id="GO:0005524">
    <property type="term" value="F:ATP binding"/>
    <property type="evidence" value="ECO:0007669"/>
    <property type="project" value="UniProtKB-UniRule"/>
</dbReference>
<keyword evidence="9 13" id="KW-0752">Steroid biosynthesis</keyword>
<comment type="similarity">
    <text evidence="2 13">Belongs to the GHMP kinase family. Mevalonate kinase subfamily.</text>
</comment>
<reference evidence="16 17" key="1">
    <citation type="submission" date="2017-04" db="EMBL/GenBank/DDBJ databases">
        <title>Draft genome of the yeast Clavispora lusitaniae type strain CBS 6936.</title>
        <authorList>
            <person name="Durrens P."/>
            <person name="Klopp C."/>
            <person name="Biteau N."/>
            <person name="Fitton-Ouhabi V."/>
            <person name="Dementhon K."/>
            <person name="Accoceberry I."/>
            <person name="Sherman D.J."/>
            <person name="Noel T."/>
        </authorList>
    </citation>
    <scope>NUCLEOTIDE SEQUENCE [LARGE SCALE GENOMIC DNA]</scope>
    <source>
        <strain evidence="16 17">CBS 6936</strain>
    </source>
</reference>
<dbReference type="InterPro" id="IPR036554">
    <property type="entry name" value="GHMP_kinase_C_sf"/>
</dbReference>
<dbReference type="PANTHER" id="PTHR31814:SF2">
    <property type="entry name" value="PHOSPHOMEVALONATE KINASE"/>
    <property type="match status" value="1"/>
</dbReference>
<organism evidence="16 17">
    <name type="scientific">Clavispora lusitaniae</name>
    <name type="common">Candida lusitaniae</name>
    <dbReference type="NCBI Taxonomy" id="36911"/>
    <lineage>
        <taxon>Eukaryota</taxon>
        <taxon>Fungi</taxon>
        <taxon>Dikarya</taxon>
        <taxon>Ascomycota</taxon>
        <taxon>Saccharomycotina</taxon>
        <taxon>Pichiomycetes</taxon>
        <taxon>Metschnikowiaceae</taxon>
        <taxon>Clavispora</taxon>
    </lineage>
</organism>
<evidence type="ECO:0000256" key="4">
    <source>
        <dbReference type="ARBA" id="ARBA00022516"/>
    </source>
</evidence>
<comment type="caution">
    <text evidence="16">The sequence shown here is derived from an EMBL/GenBank/DDBJ whole genome shotgun (WGS) entry which is preliminary data.</text>
</comment>
<keyword evidence="6" id="KW-0547">Nucleotide-binding</keyword>
<dbReference type="InterPro" id="IPR013750">
    <property type="entry name" value="GHMP_kinase_C_dom"/>
</dbReference>
<sequence length="421" mass="44678">MAQVFSAPGKALVAGGYLVLDPAYNAYVTALSSRMHAVIEDSTVSDISRVSISSPQFGGKWEYLIEGCHVRESQNQNNPFLASAIRCAVAYAAPSAPFSATITLFSDPGYHTQENTTRHTSDGCKKTFLYHTAPVEHVPKTGMGSSAGLVTVVTAALLARLTGRPLAELREVVHNVAQVAHCAAQGKVGSGFDVAAAVFGSIVYRRFPPSTIAPLLEADDSVFPNLIRQCADATWNFDHIACALPAGIRLIMGDVNGGSETPRLVAKVLSWRSSDAASAGVYSSLDAANNSFVAALEHLHSQYRDGEKAYWENFERNVQPVAAALGRIRAGLQQLTASSGAEVEPREQTVLLDQCTELPGCLGGVVPGAGGYDAVCLLVEEQKLQEFSEAAKSLPVTWLDLAEEAEGLTEGNPADYAGLPR</sequence>
<dbReference type="GO" id="GO:0005777">
    <property type="term" value="C:peroxisome"/>
    <property type="evidence" value="ECO:0007669"/>
    <property type="project" value="TreeGrafter"/>
</dbReference>
<evidence type="ECO:0000256" key="6">
    <source>
        <dbReference type="ARBA" id="ARBA00022741"/>
    </source>
</evidence>
<dbReference type="Gene3D" id="3.30.230.10">
    <property type="match status" value="1"/>
</dbReference>
<comment type="pathway">
    <text evidence="1 13">Isoprenoid biosynthesis; isopentenyl diphosphate biosynthesis via mevalonate pathway; isopentenyl diphosphate from (R)-mevalonate: step 2/3.</text>
</comment>
<evidence type="ECO:0000256" key="5">
    <source>
        <dbReference type="ARBA" id="ARBA00022679"/>
    </source>
</evidence>
<dbReference type="PIRSF" id="PIRSF017288">
    <property type="entry name" value="PMK_GHMP_euk"/>
    <property type="match status" value="1"/>
</dbReference>
<keyword evidence="7 13" id="KW-0418">Kinase</keyword>